<dbReference type="EMBL" id="JANUCP010000005">
    <property type="protein sequence ID" value="MCS3920357.1"/>
    <property type="molecule type" value="Genomic_DNA"/>
</dbReference>
<sequence>MTERNWVKERILHQCWETMERRFYDQWVHGTLWLIAGLIGLSAAIVAARGWVFVSGRLALAAIVLGVGLTLLKFLSLLQIVHNSPQAFISIFAGKKCNAPVIRRYTVYLGLMEGGFVLLECLVLFGLLGLSTTVATMPADNAEHWSLAIVLWVYGFFAATFGSKNMASALVWSYWLRPRLERALNWQGANWMLASGKWAFTKFNLLRPVVHYRPDNKHSTWVWRGLLVSLLLMVAIFALTLAALTLKR</sequence>
<dbReference type="Proteomes" id="UP001204798">
    <property type="component" value="Unassembled WGS sequence"/>
</dbReference>
<feature type="transmembrane region" description="Helical" evidence="1">
    <location>
        <begin position="31"/>
        <end position="52"/>
    </location>
</feature>
<feature type="transmembrane region" description="Helical" evidence="1">
    <location>
        <begin position="105"/>
        <end position="125"/>
    </location>
</feature>
<keyword evidence="1" id="KW-1133">Transmembrane helix</keyword>
<comment type="caution">
    <text evidence="2">The sequence shown here is derived from an EMBL/GenBank/DDBJ whole genome shotgun (WGS) entry which is preliminary data.</text>
</comment>
<evidence type="ECO:0000313" key="2">
    <source>
        <dbReference type="EMBL" id="MCS3920357.1"/>
    </source>
</evidence>
<reference evidence="2 3" key="1">
    <citation type="submission" date="2022-08" db="EMBL/GenBank/DDBJ databases">
        <title>Bacterial and archaeal communities from various locations to study Microbial Dark Matter (Phase II).</title>
        <authorList>
            <person name="Stepanauskas R."/>
        </authorList>
    </citation>
    <scope>NUCLEOTIDE SEQUENCE [LARGE SCALE GENOMIC DNA]</scope>
    <source>
        <strain evidence="2 3">PD1</strain>
    </source>
</reference>
<feature type="transmembrane region" description="Helical" evidence="1">
    <location>
        <begin position="58"/>
        <end position="78"/>
    </location>
</feature>
<feature type="transmembrane region" description="Helical" evidence="1">
    <location>
        <begin position="145"/>
        <end position="162"/>
    </location>
</feature>
<dbReference type="RefSeq" id="WP_259099255.1">
    <property type="nucleotide sequence ID" value="NZ_CP130454.1"/>
</dbReference>
<evidence type="ECO:0000313" key="3">
    <source>
        <dbReference type="Proteomes" id="UP001204798"/>
    </source>
</evidence>
<evidence type="ECO:0000256" key="1">
    <source>
        <dbReference type="SAM" id="Phobius"/>
    </source>
</evidence>
<name>A0ABT2ER11_9BACT</name>
<keyword evidence="1" id="KW-0472">Membrane</keyword>
<proteinExistence type="predicted"/>
<gene>
    <name evidence="2" type="ORF">M2350_002786</name>
</gene>
<evidence type="ECO:0008006" key="4">
    <source>
        <dbReference type="Google" id="ProtNLM"/>
    </source>
</evidence>
<accession>A0ABT2ER11</accession>
<keyword evidence="3" id="KW-1185">Reference proteome</keyword>
<feature type="transmembrane region" description="Helical" evidence="1">
    <location>
        <begin position="221"/>
        <end position="246"/>
    </location>
</feature>
<protein>
    <recommendedName>
        <fullName evidence="4">ABC transporter permease</fullName>
    </recommendedName>
</protein>
<keyword evidence="1" id="KW-0812">Transmembrane</keyword>
<organism evidence="2 3">
    <name type="scientific">Candidatus Fervidibacter sacchari</name>
    <dbReference type="NCBI Taxonomy" id="1448929"/>
    <lineage>
        <taxon>Bacteria</taxon>
        <taxon>Candidatus Fervidibacterota</taxon>
        <taxon>Candidatus Fervidibacter</taxon>
    </lineage>
</organism>